<reference evidence="4" key="1">
    <citation type="submission" date="2020-05" db="EMBL/GenBank/DDBJ databases">
        <authorList>
            <person name="Chiriac C."/>
            <person name="Salcher M."/>
            <person name="Ghai R."/>
            <person name="Kavagutti S V."/>
        </authorList>
    </citation>
    <scope>NUCLEOTIDE SEQUENCE</scope>
</reference>
<evidence type="ECO:0000313" key="6">
    <source>
        <dbReference type="EMBL" id="CAB4852679.1"/>
    </source>
</evidence>
<proteinExistence type="inferred from homology"/>
<evidence type="ECO:0000313" key="3">
    <source>
        <dbReference type="EMBL" id="CAB4362872.1"/>
    </source>
</evidence>
<dbReference type="Pfam" id="PF01969">
    <property type="entry name" value="Ni_insertion"/>
    <property type="match status" value="1"/>
</dbReference>
<dbReference type="InterPro" id="IPR002822">
    <property type="entry name" value="Ni_insertion"/>
</dbReference>
<organism evidence="4">
    <name type="scientific">freshwater metagenome</name>
    <dbReference type="NCBI Taxonomy" id="449393"/>
    <lineage>
        <taxon>unclassified sequences</taxon>
        <taxon>metagenomes</taxon>
        <taxon>ecological metagenomes</taxon>
    </lineage>
</organism>
<dbReference type="EMBL" id="CAESGF010000003">
    <property type="protein sequence ID" value="CAB4362872.1"/>
    <property type="molecule type" value="Genomic_DNA"/>
</dbReference>
<evidence type="ECO:0000256" key="1">
    <source>
        <dbReference type="ARBA" id="ARBA00022596"/>
    </source>
</evidence>
<evidence type="ECO:0000313" key="4">
    <source>
        <dbReference type="EMBL" id="CAB4710835.1"/>
    </source>
</evidence>
<dbReference type="EMBL" id="CAFBMT010000003">
    <property type="protein sequence ID" value="CAB4918511.1"/>
    <property type="molecule type" value="Genomic_DNA"/>
</dbReference>
<dbReference type="PANTHER" id="PTHR36566">
    <property type="entry name" value="NICKEL INSERTION PROTEIN-RELATED"/>
    <property type="match status" value="1"/>
</dbReference>
<gene>
    <name evidence="4" type="ORF">UFOPK2656_00660</name>
    <name evidence="5" type="ORF">UFOPK3099_00437</name>
    <name evidence="6" type="ORF">UFOPK3267_02221</name>
    <name evidence="7" type="ORF">UFOPK3651_00698</name>
    <name evidence="3" type="ORF">UFOPK4189_00658</name>
</gene>
<dbReference type="PANTHER" id="PTHR36566:SF1">
    <property type="entry name" value="PYRIDINIUM-3,5-BISTHIOCARBOXYLIC ACID MONONUCLEOTIDE NICKEL INSERTION PROTEIN"/>
    <property type="match status" value="1"/>
</dbReference>
<dbReference type="Gene3D" id="3.30.70.1380">
    <property type="entry name" value="Transcriptional regulatory protein pf0864 domain like"/>
    <property type="match status" value="1"/>
</dbReference>
<dbReference type="EMBL" id="CAFBIY010000146">
    <property type="protein sequence ID" value="CAB4852679.1"/>
    <property type="molecule type" value="Genomic_DNA"/>
</dbReference>
<name>A0A6J6QP84_9ZZZZ</name>
<evidence type="ECO:0000313" key="5">
    <source>
        <dbReference type="EMBL" id="CAB4806305.1"/>
    </source>
</evidence>
<sequence length="447" mass="47578">MNTDTHTTTAWFHCFAGTAGDMTMASLVHAGADPLQVMAIVGQLPIDGYALSFEPVLRCGLAALHAVVAVHDEHDEHDSHSHDHDHDHSHDHDHGHGHDHGHDHDHDHGHDRDHGHHHHDQGPHRPYREIRDLLNAAELPTRVLDRAQRTFRLLAEVEGQMHGMPADDVEFHEVGSVDAIVDIVGACAALESLGIDRIVCSPITVGQGTVHAAHGEIPNPAPAVVELLARRNAPSRGIADRKELATPTGVALMTALADEFGPMPAMQVHSVGYGAGTADIDGRPNVVQVVIGHEQPATLVPEPGQPAQLLEVNVDDATGEVIAHTITALLLAGAHDAWATPIVMKKGRPAHTVHALCDPALAAEVGAVLLHETGSLGMRGSTIVRWPQRRDEVVVHLGGHPIRVKLAPSRAKVEHDDAAAAAKALGLSLREVLAEAAQLARAVSTIS</sequence>
<dbReference type="EMBL" id="CAFAAV010000020">
    <property type="protein sequence ID" value="CAB4806305.1"/>
    <property type="molecule type" value="Genomic_DNA"/>
</dbReference>
<evidence type="ECO:0000313" key="7">
    <source>
        <dbReference type="EMBL" id="CAB4918511.1"/>
    </source>
</evidence>
<dbReference type="HAMAP" id="MF_01074">
    <property type="entry name" value="LarC"/>
    <property type="match status" value="1"/>
</dbReference>
<evidence type="ECO:0000256" key="2">
    <source>
        <dbReference type="SAM" id="MobiDB-lite"/>
    </source>
</evidence>
<protein>
    <submittedName>
        <fullName evidence="4">Unannotated protein</fullName>
    </submittedName>
</protein>
<dbReference type="AlphaFoldDB" id="A0A6J6QP84"/>
<dbReference type="EMBL" id="CAEZYF010000003">
    <property type="protein sequence ID" value="CAB4710835.1"/>
    <property type="molecule type" value="Genomic_DNA"/>
</dbReference>
<keyword evidence="1" id="KW-0533">Nickel</keyword>
<accession>A0A6J6QP84</accession>
<feature type="region of interest" description="Disordered" evidence="2">
    <location>
        <begin position="73"/>
        <end position="125"/>
    </location>
</feature>